<organism evidence="4">
    <name type="scientific">Clastoptera arizonana</name>
    <name type="common">Arizona spittle bug</name>
    <dbReference type="NCBI Taxonomy" id="38151"/>
    <lineage>
        <taxon>Eukaryota</taxon>
        <taxon>Metazoa</taxon>
        <taxon>Ecdysozoa</taxon>
        <taxon>Arthropoda</taxon>
        <taxon>Hexapoda</taxon>
        <taxon>Insecta</taxon>
        <taxon>Pterygota</taxon>
        <taxon>Neoptera</taxon>
        <taxon>Paraneoptera</taxon>
        <taxon>Hemiptera</taxon>
        <taxon>Auchenorrhyncha</taxon>
        <taxon>Cercopoidea</taxon>
        <taxon>Clastopteridae</taxon>
        <taxon>Clastoptera</taxon>
    </lineage>
</organism>
<evidence type="ECO:0000313" key="4">
    <source>
        <dbReference type="EMBL" id="JAS26244.1"/>
    </source>
</evidence>
<dbReference type="GO" id="GO:0003676">
    <property type="term" value="F:nucleic acid binding"/>
    <property type="evidence" value="ECO:0007669"/>
    <property type="project" value="InterPro"/>
</dbReference>
<feature type="compositionally biased region" description="Polar residues" evidence="1">
    <location>
        <begin position="437"/>
        <end position="449"/>
    </location>
</feature>
<dbReference type="PANTHER" id="PTHR23106:SF24">
    <property type="entry name" value="ANGIOGENIC FACTOR WITH G PATCH AND FHA DOMAINS 1"/>
    <property type="match status" value="1"/>
</dbReference>
<dbReference type="CDD" id="cd22686">
    <property type="entry name" value="FHA_AGGF1"/>
    <property type="match status" value="1"/>
</dbReference>
<feature type="compositionally biased region" description="Basic and acidic residues" evidence="1">
    <location>
        <begin position="511"/>
        <end position="531"/>
    </location>
</feature>
<dbReference type="InterPro" id="IPR008984">
    <property type="entry name" value="SMAD_FHA_dom_sf"/>
</dbReference>
<dbReference type="Gene3D" id="2.60.200.20">
    <property type="match status" value="1"/>
</dbReference>
<evidence type="ECO:0000259" key="2">
    <source>
        <dbReference type="PROSITE" id="PS50006"/>
    </source>
</evidence>
<accession>A0A1B6DKM8</accession>
<feature type="domain" description="FHA" evidence="2">
    <location>
        <begin position="282"/>
        <end position="333"/>
    </location>
</feature>
<dbReference type="Pfam" id="PF17780">
    <property type="entry name" value="OCRE"/>
    <property type="match status" value="1"/>
</dbReference>
<dbReference type="InterPro" id="IPR000253">
    <property type="entry name" value="FHA_dom"/>
</dbReference>
<evidence type="ECO:0008006" key="5">
    <source>
        <dbReference type="Google" id="ProtNLM"/>
    </source>
</evidence>
<dbReference type="Pfam" id="PF01585">
    <property type="entry name" value="G-patch"/>
    <property type="match status" value="1"/>
</dbReference>
<dbReference type="PROSITE" id="PS50174">
    <property type="entry name" value="G_PATCH"/>
    <property type="match status" value="1"/>
</dbReference>
<feature type="region of interest" description="Disordered" evidence="1">
    <location>
        <begin position="201"/>
        <end position="224"/>
    </location>
</feature>
<dbReference type="InterPro" id="IPR000467">
    <property type="entry name" value="G_patch_dom"/>
</dbReference>
<feature type="compositionally biased region" description="Acidic residues" evidence="1">
    <location>
        <begin position="205"/>
        <end position="216"/>
    </location>
</feature>
<dbReference type="SUPFAM" id="SSF49879">
    <property type="entry name" value="SMAD/FHA domain"/>
    <property type="match status" value="1"/>
</dbReference>
<dbReference type="EMBL" id="GEDC01011054">
    <property type="protein sequence ID" value="JAS26244.1"/>
    <property type="molecule type" value="Transcribed_RNA"/>
</dbReference>
<feature type="domain" description="G-patch" evidence="3">
    <location>
        <begin position="457"/>
        <end position="504"/>
    </location>
</feature>
<name>A0A1B6DKM8_9HEMI</name>
<reference evidence="4" key="1">
    <citation type="submission" date="2015-12" db="EMBL/GenBank/DDBJ databases">
        <title>De novo transcriptome assembly of four potential Pierce s Disease insect vectors from Arizona vineyards.</title>
        <authorList>
            <person name="Tassone E.E."/>
        </authorList>
    </citation>
    <scope>NUCLEOTIDE SEQUENCE</scope>
</reference>
<proteinExistence type="predicted"/>
<dbReference type="InterPro" id="IPR041591">
    <property type="entry name" value="OCRE"/>
</dbReference>
<evidence type="ECO:0000259" key="3">
    <source>
        <dbReference type="PROSITE" id="PS50174"/>
    </source>
</evidence>
<dbReference type="InterPro" id="IPR053027">
    <property type="entry name" value="AGGF1"/>
</dbReference>
<gene>
    <name evidence="4" type="ORF">g.3508</name>
</gene>
<feature type="region of interest" description="Disordered" evidence="1">
    <location>
        <begin position="473"/>
        <end position="531"/>
    </location>
</feature>
<dbReference type="SMART" id="SM00240">
    <property type="entry name" value="FHA"/>
    <property type="match status" value="1"/>
</dbReference>
<dbReference type="Pfam" id="PF00498">
    <property type="entry name" value="FHA"/>
    <property type="match status" value="1"/>
</dbReference>
<sequence length="531" mass="60160">MDTGQNLEIDIEKCVLNSEDEQSNHFEKELKNLPELNAFVQRLYDCIYRQRDLLHKLYAKLKEQNNLKLIKLEKSTQTTNENLWNQPIENSANITEQIKEVAENAMQQTGFVYEATSGMYYDYNTGYYYNAELGLYYDGNKGCYYFFDKVSSTFHFHSQVDCSNQGTSHDSEIKSIEDTAKRKNILDGGLENPKRKKVYNKEGLEDGECSDSDEENNEQKINDVQDSEVIVSKKSIVENVHEEPFTDESSQAWPPCLRITVQETDVKGLNVGTLFLVTCTGGTMGRQGDHAVTISDINISKHHAKFSFCENDGLYKIIDLGSRNGTYLDGERMSVALRESEPMALKHGSVIRVGSTSLLCHIHTGRETCEQCEPGCTQADTRNHLVEESLESKEEKRKLELKKLRKRFGLDKLSYKEAVVSLAPGYQDRAESRRKTVGSSDQSEKTQVASVHEPIQSENKGFKMLSKMGWNKGQSLGKDASKGVTEPVLVEQRADRAGLGSSESGQQAVDPKTKQKTEIWRKTKKRFQDLE</sequence>
<protein>
    <recommendedName>
        <fullName evidence="5">Angiogenic factor with G patch and FHA domains 1</fullName>
    </recommendedName>
</protein>
<dbReference type="PANTHER" id="PTHR23106">
    <property type="entry name" value="ANGIOGENIC FACTOR WITH G PATCH AND FHA DOMAINS 1"/>
    <property type="match status" value="1"/>
</dbReference>
<dbReference type="SMART" id="SM00443">
    <property type="entry name" value="G_patch"/>
    <property type="match status" value="1"/>
</dbReference>
<feature type="region of interest" description="Disordered" evidence="1">
    <location>
        <begin position="427"/>
        <end position="458"/>
    </location>
</feature>
<evidence type="ECO:0000256" key="1">
    <source>
        <dbReference type="SAM" id="MobiDB-lite"/>
    </source>
</evidence>
<dbReference type="AlphaFoldDB" id="A0A1B6DKM8"/>
<dbReference type="PROSITE" id="PS50006">
    <property type="entry name" value="FHA_DOMAIN"/>
    <property type="match status" value="1"/>
</dbReference>